<proteinExistence type="predicted"/>
<dbReference type="AlphaFoldDB" id="A3K7Y7"/>
<evidence type="ECO:0000256" key="1">
    <source>
        <dbReference type="SAM" id="MobiDB-lite"/>
    </source>
</evidence>
<dbReference type="Proteomes" id="UP000005713">
    <property type="component" value="Unassembled WGS sequence"/>
</dbReference>
<name>A3K7Y7_SAGS3</name>
<keyword evidence="3" id="KW-1185">Reference proteome</keyword>
<accession>A3K7Y7</accession>
<protein>
    <submittedName>
        <fullName evidence="2">Uncharacterized protein</fullName>
    </submittedName>
</protein>
<evidence type="ECO:0000313" key="2">
    <source>
        <dbReference type="EMBL" id="EBA06759.1"/>
    </source>
</evidence>
<organism evidence="2 3">
    <name type="scientific">Sagittula stellata (strain ATCC 700073 / DSM 11524 / E-37)</name>
    <dbReference type="NCBI Taxonomy" id="388399"/>
    <lineage>
        <taxon>Bacteria</taxon>
        <taxon>Pseudomonadati</taxon>
        <taxon>Pseudomonadota</taxon>
        <taxon>Alphaproteobacteria</taxon>
        <taxon>Rhodobacterales</taxon>
        <taxon>Roseobacteraceae</taxon>
        <taxon>Sagittula</taxon>
    </lineage>
</organism>
<gene>
    <name evidence="2" type="ORF">SSE37_02690</name>
</gene>
<sequence>MPHSGPLPAVTELAEKRDDDHQKVRVLGQDCAEGRAALMKKRPRHVA</sequence>
<feature type="region of interest" description="Disordered" evidence="1">
    <location>
        <begin position="1"/>
        <end position="22"/>
    </location>
</feature>
<comment type="caution">
    <text evidence="2">The sequence shown here is derived from an EMBL/GenBank/DDBJ whole genome shotgun (WGS) entry which is preliminary data.</text>
</comment>
<reference evidence="2 3" key="1">
    <citation type="submission" date="2006-06" db="EMBL/GenBank/DDBJ databases">
        <authorList>
            <person name="Moran M.A."/>
            <person name="Ferriera S."/>
            <person name="Johnson J."/>
            <person name="Kravitz S."/>
            <person name="Beeson K."/>
            <person name="Sutton G."/>
            <person name="Rogers Y.-H."/>
            <person name="Friedman R."/>
            <person name="Frazier M."/>
            <person name="Venter J.C."/>
        </authorList>
    </citation>
    <scope>NUCLEOTIDE SEQUENCE [LARGE SCALE GENOMIC DNA]</scope>
    <source>
        <strain evidence="2 3">E-37</strain>
    </source>
</reference>
<feature type="compositionally biased region" description="Basic and acidic residues" evidence="1">
    <location>
        <begin position="13"/>
        <end position="22"/>
    </location>
</feature>
<evidence type="ECO:0000313" key="3">
    <source>
        <dbReference type="Proteomes" id="UP000005713"/>
    </source>
</evidence>
<dbReference type="EMBL" id="AAYA01000013">
    <property type="protein sequence ID" value="EBA06759.1"/>
    <property type="molecule type" value="Genomic_DNA"/>
</dbReference>